<feature type="chain" id="PRO_5042111733" evidence="10">
    <location>
        <begin position="27"/>
        <end position="400"/>
    </location>
</feature>
<feature type="active site" evidence="8">
    <location>
        <position position="253"/>
    </location>
</feature>
<dbReference type="PROSITE" id="PS00502">
    <property type="entry name" value="POLYGALACTURONASE"/>
    <property type="match status" value="1"/>
</dbReference>
<dbReference type="GO" id="GO:0004650">
    <property type="term" value="F:polygalacturonase activity"/>
    <property type="evidence" value="ECO:0007669"/>
    <property type="project" value="InterPro"/>
</dbReference>
<evidence type="ECO:0000256" key="4">
    <source>
        <dbReference type="ARBA" id="ARBA00022525"/>
    </source>
</evidence>
<dbReference type="Gene3D" id="2.160.20.10">
    <property type="entry name" value="Single-stranded right-handed beta-helix, Pectin lyase-like"/>
    <property type="match status" value="1"/>
</dbReference>
<evidence type="ECO:0000256" key="7">
    <source>
        <dbReference type="ARBA" id="ARBA00023316"/>
    </source>
</evidence>
<dbReference type="GO" id="GO:0005975">
    <property type="term" value="P:carbohydrate metabolic process"/>
    <property type="evidence" value="ECO:0007669"/>
    <property type="project" value="InterPro"/>
</dbReference>
<dbReference type="KEGG" id="qsa:O6P43_021783"/>
<dbReference type="PANTHER" id="PTHR31375">
    <property type="match status" value="1"/>
</dbReference>
<keyword evidence="5 9" id="KW-0378">Hydrolase</keyword>
<keyword evidence="3" id="KW-0134">Cell wall</keyword>
<dbReference type="InterPro" id="IPR012334">
    <property type="entry name" value="Pectin_lyas_fold"/>
</dbReference>
<dbReference type="Proteomes" id="UP001163823">
    <property type="component" value="Chromosome 9"/>
</dbReference>
<evidence type="ECO:0000313" key="11">
    <source>
        <dbReference type="EMBL" id="KAJ7955145.1"/>
    </source>
</evidence>
<evidence type="ECO:0000256" key="3">
    <source>
        <dbReference type="ARBA" id="ARBA00022512"/>
    </source>
</evidence>
<evidence type="ECO:0000256" key="5">
    <source>
        <dbReference type="ARBA" id="ARBA00022801"/>
    </source>
</evidence>
<proteinExistence type="inferred from homology"/>
<evidence type="ECO:0000256" key="1">
    <source>
        <dbReference type="ARBA" id="ARBA00004191"/>
    </source>
</evidence>
<gene>
    <name evidence="11" type="ORF">O6P43_021783</name>
</gene>
<evidence type="ECO:0000256" key="2">
    <source>
        <dbReference type="ARBA" id="ARBA00008834"/>
    </source>
</evidence>
<reference evidence="11" key="1">
    <citation type="journal article" date="2023" name="Science">
        <title>Elucidation of the pathway for biosynthesis of saponin adjuvants from the soapbark tree.</title>
        <authorList>
            <person name="Reed J."/>
            <person name="Orme A."/>
            <person name="El-Demerdash A."/>
            <person name="Owen C."/>
            <person name="Martin L.B.B."/>
            <person name="Misra R.C."/>
            <person name="Kikuchi S."/>
            <person name="Rejzek M."/>
            <person name="Martin A.C."/>
            <person name="Harkess A."/>
            <person name="Leebens-Mack J."/>
            <person name="Louveau T."/>
            <person name="Stephenson M.J."/>
            <person name="Osbourn A."/>
        </authorList>
    </citation>
    <scope>NUCLEOTIDE SEQUENCE</scope>
    <source>
        <strain evidence="11">S10</strain>
    </source>
</reference>
<protein>
    <submittedName>
        <fullName evidence="11">Pectin lyase-like superfamily protein</fullName>
    </submittedName>
</protein>
<name>A0AAD7LBM8_QUISA</name>
<keyword evidence="4" id="KW-0964">Secreted</keyword>
<evidence type="ECO:0000256" key="10">
    <source>
        <dbReference type="SAM" id="SignalP"/>
    </source>
</evidence>
<evidence type="ECO:0000256" key="8">
    <source>
        <dbReference type="PROSITE-ProRule" id="PRU10052"/>
    </source>
</evidence>
<evidence type="ECO:0000256" key="6">
    <source>
        <dbReference type="ARBA" id="ARBA00023295"/>
    </source>
</evidence>
<evidence type="ECO:0000313" key="12">
    <source>
        <dbReference type="Proteomes" id="UP001163823"/>
    </source>
</evidence>
<dbReference type="InterPro" id="IPR011050">
    <property type="entry name" value="Pectin_lyase_fold/virulence"/>
</dbReference>
<keyword evidence="7" id="KW-0961">Cell wall biogenesis/degradation</keyword>
<dbReference type="InterPro" id="IPR000743">
    <property type="entry name" value="Glyco_hydro_28"/>
</dbReference>
<keyword evidence="10" id="KW-0732">Signal</keyword>
<dbReference type="Pfam" id="PF00295">
    <property type="entry name" value="Glyco_hydro_28"/>
    <property type="match status" value="1"/>
</dbReference>
<accession>A0AAD7LBM8</accession>
<dbReference type="SUPFAM" id="SSF51126">
    <property type="entry name" value="Pectin lyase-like"/>
    <property type="match status" value="1"/>
</dbReference>
<keyword evidence="11" id="KW-0456">Lyase</keyword>
<comment type="similarity">
    <text evidence="2 9">Belongs to the glycosyl hydrolase 28 family.</text>
</comment>
<sequence>MAMAIPGKACCVLILFFALVCCQAGAAPKSRVRPVAGPDPFKGKAIASSPRPGEKIFNVMQFGAKPGGKADNFQAFIAAWKATCAAREPARFHIPQGIFKIGPIAFAGPCQNQAPIIFEILGTVKASTDPSEYTNGEWVLLSGNTMIVAPNPNCMQMPSSIKVNRATNVLLHGFTSLNAMGFHIFITNSVNIRARRLKVIAPRTSPNTDGIHVSRCTKVRIAKSTIGTGDDCISIVQGSVDIGVTRVTCGPGHGISIGSLGKYQDEEDVRGIFVTNSVLSNTDNGIRIKTWPDSPPSAATGMLFKDITMNNVQNPILIDQEYNCGLTCKKPPSRVRISDVRFINIKGTSSTPMAINFKCSQQFPCQNIHLNNVDIKGGNAVCRNAKLNYLGLQIPPPCRG</sequence>
<keyword evidence="6 9" id="KW-0326">Glycosidase</keyword>
<dbReference type="EMBL" id="JARAOO010000009">
    <property type="protein sequence ID" value="KAJ7955145.1"/>
    <property type="molecule type" value="Genomic_DNA"/>
</dbReference>
<organism evidence="11 12">
    <name type="scientific">Quillaja saponaria</name>
    <name type="common">Soap bark tree</name>
    <dbReference type="NCBI Taxonomy" id="32244"/>
    <lineage>
        <taxon>Eukaryota</taxon>
        <taxon>Viridiplantae</taxon>
        <taxon>Streptophyta</taxon>
        <taxon>Embryophyta</taxon>
        <taxon>Tracheophyta</taxon>
        <taxon>Spermatophyta</taxon>
        <taxon>Magnoliopsida</taxon>
        <taxon>eudicotyledons</taxon>
        <taxon>Gunneridae</taxon>
        <taxon>Pentapetalae</taxon>
        <taxon>rosids</taxon>
        <taxon>fabids</taxon>
        <taxon>Fabales</taxon>
        <taxon>Quillajaceae</taxon>
        <taxon>Quillaja</taxon>
    </lineage>
</organism>
<dbReference type="AlphaFoldDB" id="A0AAD7LBM8"/>
<dbReference type="GO" id="GO:0071555">
    <property type="term" value="P:cell wall organization"/>
    <property type="evidence" value="ECO:0007669"/>
    <property type="project" value="UniProtKB-KW"/>
</dbReference>
<comment type="subcellular location">
    <subcellularLocation>
        <location evidence="1">Secreted</location>
        <location evidence="1">Cell wall</location>
    </subcellularLocation>
</comment>
<keyword evidence="12" id="KW-1185">Reference proteome</keyword>
<feature type="signal peptide" evidence="10">
    <location>
        <begin position="1"/>
        <end position="26"/>
    </location>
</feature>
<dbReference type="GO" id="GO:0016829">
    <property type="term" value="F:lyase activity"/>
    <property type="evidence" value="ECO:0007669"/>
    <property type="project" value="UniProtKB-KW"/>
</dbReference>
<evidence type="ECO:0000256" key="9">
    <source>
        <dbReference type="RuleBase" id="RU361169"/>
    </source>
</evidence>
<comment type="caution">
    <text evidence="11">The sequence shown here is derived from an EMBL/GenBank/DDBJ whole genome shotgun (WGS) entry which is preliminary data.</text>
</comment>